<keyword evidence="2" id="KW-0560">Oxidoreductase</keyword>
<dbReference type="AlphaFoldDB" id="A0A0F9TS24"/>
<comment type="caution">
    <text evidence="3">The sequence shown here is derived from an EMBL/GenBank/DDBJ whole genome shotgun (WGS) entry which is preliminary data.</text>
</comment>
<dbReference type="GO" id="GO:0016491">
    <property type="term" value="F:oxidoreductase activity"/>
    <property type="evidence" value="ECO:0007669"/>
    <property type="project" value="UniProtKB-KW"/>
</dbReference>
<dbReference type="Pfam" id="PF00106">
    <property type="entry name" value="adh_short"/>
    <property type="match status" value="1"/>
</dbReference>
<dbReference type="InterPro" id="IPR036291">
    <property type="entry name" value="NAD(P)-bd_dom_sf"/>
</dbReference>
<accession>A0A0F9TS24</accession>
<evidence type="ECO:0000256" key="2">
    <source>
        <dbReference type="ARBA" id="ARBA00023002"/>
    </source>
</evidence>
<organism evidence="3">
    <name type="scientific">marine sediment metagenome</name>
    <dbReference type="NCBI Taxonomy" id="412755"/>
    <lineage>
        <taxon>unclassified sequences</taxon>
        <taxon>metagenomes</taxon>
        <taxon>ecological metagenomes</taxon>
    </lineage>
</organism>
<sequence>MNKVLIISISSVAGHKVSPASSVYADTKFAVRAISQGLRMEVGRNIRTTVISPGLIDSELKHGTSEATSSQFVNEVYNDAISATSIANAVTYVIEQLNDVDVNEIVLRPTVQEF</sequence>
<dbReference type="SUPFAM" id="SSF51735">
    <property type="entry name" value="NAD(P)-binding Rossmann-fold domains"/>
    <property type="match status" value="1"/>
</dbReference>
<evidence type="ECO:0008006" key="4">
    <source>
        <dbReference type="Google" id="ProtNLM"/>
    </source>
</evidence>
<name>A0A0F9TS24_9ZZZZ</name>
<dbReference type="EMBL" id="LAZR01001043">
    <property type="protein sequence ID" value="KKN51901.1"/>
    <property type="molecule type" value="Genomic_DNA"/>
</dbReference>
<gene>
    <name evidence="3" type="ORF">LCGC14_0617970</name>
</gene>
<evidence type="ECO:0000313" key="3">
    <source>
        <dbReference type="EMBL" id="KKN51901.1"/>
    </source>
</evidence>
<dbReference type="Gene3D" id="3.40.50.720">
    <property type="entry name" value="NAD(P)-binding Rossmann-like Domain"/>
    <property type="match status" value="1"/>
</dbReference>
<evidence type="ECO:0000256" key="1">
    <source>
        <dbReference type="ARBA" id="ARBA00006484"/>
    </source>
</evidence>
<reference evidence="3" key="1">
    <citation type="journal article" date="2015" name="Nature">
        <title>Complex archaea that bridge the gap between prokaryotes and eukaryotes.</title>
        <authorList>
            <person name="Spang A."/>
            <person name="Saw J.H."/>
            <person name="Jorgensen S.L."/>
            <person name="Zaremba-Niedzwiedzka K."/>
            <person name="Martijn J."/>
            <person name="Lind A.E."/>
            <person name="van Eijk R."/>
            <person name="Schleper C."/>
            <person name="Guy L."/>
            <person name="Ettema T.J."/>
        </authorList>
    </citation>
    <scope>NUCLEOTIDE SEQUENCE</scope>
</reference>
<protein>
    <recommendedName>
        <fullName evidence="4">Short-chain dehydrogenase/reductase SDR</fullName>
    </recommendedName>
</protein>
<dbReference type="PANTHER" id="PTHR43115">
    <property type="entry name" value="DEHYDROGENASE/REDUCTASE SDR FAMILY MEMBER 11"/>
    <property type="match status" value="1"/>
</dbReference>
<dbReference type="PANTHER" id="PTHR43115:SF4">
    <property type="entry name" value="DEHYDROGENASE_REDUCTASE SDR FAMILY MEMBER 11"/>
    <property type="match status" value="1"/>
</dbReference>
<comment type="similarity">
    <text evidence="1">Belongs to the short-chain dehydrogenases/reductases (SDR) family.</text>
</comment>
<proteinExistence type="inferred from homology"/>
<dbReference type="InterPro" id="IPR002347">
    <property type="entry name" value="SDR_fam"/>
</dbReference>